<dbReference type="Gene3D" id="3.40.50.1110">
    <property type="entry name" value="SGNH hydrolase"/>
    <property type="match status" value="1"/>
</dbReference>
<evidence type="ECO:0000259" key="10">
    <source>
        <dbReference type="Pfam" id="PF19040"/>
    </source>
</evidence>
<dbReference type="Pfam" id="PF19040">
    <property type="entry name" value="SGNH"/>
    <property type="match status" value="1"/>
</dbReference>
<feature type="transmembrane region" description="Helical" evidence="8">
    <location>
        <begin position="38"/>
        <end position="58"/>
    </location>
</feature>
<evidence type="ECO:0000256" key="4">
    <source>
        <dbReference type="ARBA" id="ARBA00022692"/>
    </source>
</evidence>
<organism evidence="11 12">
    <name type="scientific">Aeromicrobium phoceense</name>
    <dbReference type="NCBI Taxonomy" id="2754045"/>
    <lineage>
        <taxon>Bacteria</taxon>
        <taxon>Bacillati</taxon>
        <taxon>Actinomycetota</taxon>
        <taxon>Actinomycetes</taxon>
        <taxon>Propionibacteriales</taxon>
        <taxon>Nocardioidaceae</taxon>
        <taxon>Aeromicrobium</taxon>
    </lineage>
</organism>
<evidence type="ECO:0000256" key="5">
    <source>
        <dbReference type="ARBA" id="ARBA00022989"/>
    </source>
</evidence>
<dbReference type="InterPro" id="IPR002656">
    <property type="entry name" value="Acyl_transf_3_dom"/>
</dbReference>
<keyword evidence="3 11" id="KW-0808">Transferase</keyword>
<feature type="transmembrane region" description="Helical" evidence="8">
    <location>
        <begin position="328"/>
        <end position="350"/>
    </location>
</feature>
<proteinExistence type="predicted"/>
<keyword evidence="5 8" id="KW-1133">Transmembrane helix</keyword>
<feature type="transmembrane region" description="Helical" evidence="8">
    <location>
        <begin position="151"/>
        <end position="167"/>
    </location>
</feature>
<keyword evidence="12" id="KW-1185">Reference proteome</keyword>
<dbReference type="InterPro" id="IPR043968">
    <property type="entry name" value="SGNH"/>
</dbReference>
<keyword evidence="6 8" id="KW-0472">Membrane</keyword>
<evidence type="ECO:0000313" key="12">
    <source>
        <dbReference type="Proteomes" id="UP000550354"/>
    </source>
</evidence>
<dbReference type="SUPFAM" id="SSF52266">
    <property type="entry name" value="SGNH hydrolase"/>
    <property type="match status" value="1"/>
</dbReference>
<dbReference type="GO" id="GO:0016747">
    <property type="term" value="F:acyltransferase activity, transferring groups other than amino-acyl groups"/>
    <property type="evidence" value="ECO:0007669"/>
    <property type="project" value="InterPro"/>
</dbReference>
<feature type="transmembrane region" description="Helical" evidence="8">
    <location>
        <begin position="266"/>
        <end position="285"/>
    </location>
</feature>
<dbReference type="Proteomes" id="UP000550354">
    <property type="component" value="Unassembled WGS sequence"/>
</dbReference>
<evidence type="ECO:0000256" key="3">
    <source>
        <dbReference type="ARBA" id="ARBA00022679"/>
    </source>
</evidence>
<feature type="transmembrane region" description="Helical" evidence="8">
    <location>
        <begin position="371"/>
        <end position="392"/>
    </location>
</feature>
<feature type="transmembrane region" description="Helical" evidence="8">
    <location>
        <begin position="236"/>
        <end position="254"/>
    </location>
</feature>
<feature type="transmembrane region" description="Helical" evidence="8">
    <location>
        <begin position="79"/>
        <end position="99"/>
    </location>
</feature>
<comment type="caution">
    <text evidence="11">The sequence shown here is derived from an EMBL/GenBank/DDBJ whole genome shotgun (WGS) entry which is preliminary data.</text>
</comment>
<name>A0A838XIE9_9ACTN</name>
<feature type="domain" description="Acyltransferase 3" evidence="9">
    <location>
        <begin position="12"/>
        <end position="347"/>
    </location>
</feature>
<keyword evidence="2" id="KW-1003">Cell membrane</keyword>
<evidence type="ECO:0000256" key="7">
    <source>
        <dbReference type="ARBA" id="ARBA00023315"/>
    </source>
</evidence>
<dbReference type="InterPro" id="IPR050879">
    <property type="entry name" value="Acyltransferase_3"/>
</dbReference>
<gene>
    <name evidence="11" type="ORF">H1W00_09680</name>
</gene>
<dbReference type="InterPro" id="IPR036514">
    <property type="entry name" value="SGNH_hydro_sf"/>
</dbReference>
<keyword evidence="7 11" id="KW-0012">Acyltransferase</keyword>
<accession>A0A838XIE9</accession>
<dbReference type="AlphaFoldDB" id="A0A838XIE9"/>
<evidence type="ECO:0000256" key="2">
    <source>
        <dbReference type="ARBA" id="ARBA00022475"/>
    </source>
</evidence>
<feature type="domain" description="SGNH" evidence="10">
    <location>
        <begin position="413"/>
        <end position="638"/>
    </location>
</feature>
<evidence type="ECO:0000256" key="1">
    <source>
        <dbReference type="ARBA" id="ARBA00004651"/>
    </source>
</evidence>
<dbReference type="PANTHER" id="PTHR23028:SF53">
    <property type="entry name" value="ACYL_TRANSF_3 DOMAIN-CONTAINING PROTEIN"/>
    <property type="match status" value="1"/>
</dbReference>
<protein>
    <submittedName>
        <fullName evidence="11">Acyltransferase family protein</fullName>
    </submittedName>
</protein>
<dbReference type="Pfam" id="PF01757">
    <property type="entry name" value="Acyl_transf_3"/>
    <property type="match status" value="1"/>
</dbReference>
<feature type="transmembrane region" description="Helical" evidence="8">
    <location>
        <begin position="174"/>
        <end position="202"/>
    </location>
</feature>
<evidence type="ECO:0000259" key="9">
    <source>
        <dbReference type="Pfam" id="PF01757"/>
    </source>
</evidence>
<keyword evidence="4 8" id="KW-0812">Transmembrane</keyword>
<feature type="transmembrane region" description="Helical" evidence="8">
    <location>
        <begin position="292"/>
        <end position="313"/>
    </location>
</feature>
<feature type="transmembrane region" description="Helical" evidence="8">
    <location>
        <begin position="208"/>
        <end position="224"/>
    </location>
</feature>
<feature type="transmembrane region" description="Helical" evidence="8">
    <location>
        <begin position="12"/>
        <end position="32"/>
    </location>
</feature>
<dbReference type="EMBL" id="JACEOG010000001">
    <property type="protein sequence ID" value="MBA4608741.1"/>
    <property type="molecule type" value="Genomic_DNA"/>
</dbReference>
<evidence type="ECO:0000256" key="6">
    <source>
        <dbReference type="ARBA" id="ARBA00023136"/>
    </source>
</evidence>
<sequence length="656" mass="70919">MAVTARTTSRISSLDGLRGIAMVIFLLFHVGVPGLDGAWTGLSLFFVMSAYLITLLLLRERDRFGRMDVVAFYRRRARRLLPALFVLLAVVGTWGLLFADDLARRGLRGDMLASLGFVMNWRLVGEADQYFSTFGQPSVLRHLWTLSVEEQFYLCLPLLLVVLFLLPPRLAIPLLAAGAVASAWWTAQIGLGDASAVAHSYYGTDTRAQSLLGGMIAAFVHHAWRSGPPSALRRSGPALAWVGVVACGAFMVLIEPMDPFMFEQGGLLLQAFVVGLLLLLLAHGIAGSAGRFLGWAPFAYLGVRSYGIYLYHWPITLWLEQAFPGTPLWVAVPVVLGLSVLIAAASYRWLEEPVIRGGLRALVPARRRPRLVAVAAPVLVVALAVQVGNVGASASEMDGRAVDVPALSDDDPAYEPKDRPTRVALYGDSVAQNLVTYFPTANHPDLLVGSVAVPGCDLVDLTPAWNRELGGAPTAECRDSRTNLGERLRDLDADTVVLVTGSLLSIPHHVEGDDGPVWWLQDAPYRAAVESALDGLLAQADDAGVSTQIATIPCRIDGREGHAEALRAYLEAHPEVAKATSDPTEVNTWIREWAQSRGVAVLDLYDALGCEDGFRPVIKGVTLYADQLHFSDAGAAMVWTWLAPRVRAQAAGSPAR</sequence>
<dbReference type="PANTHER" id="PTHR23028">
    <property type="entry name" value="ACETYLTRANSFERASE"/>
    <property type="match status" value="1"/>
</dbReference>
<dbReference type="RefSeq" id="WP_181755513.1">
    <property type="nucleotide sequence ID" value="NZ_JACEOG010000001.1"/>
</dbReference>
<evidence type="ECO:0000256" key="8">
    <source>
        <dbReference type="SAM" id="Phobius"/>
    </source>
</evidence>
<dbReference type="GO" id="GO:0005886">
    <property type="term" value="C:plasma membrane"/>
    <property type="evidence" value="ECO:0007669"/>
    <property type="project" value="UniProtKB-SubCell"/>
</dbReference>
<evidence type="ECO:0000313" key="11">
    <source>
        <dbReference type="EMBL" id="MBA4608741.1"/>
    </source>
</evidence>
<comment type="subcellular location">
    <subcellularLocation>
        <location evidence="1">Cell membrane</location>
        <topology evidence="1">Multi-pass membrane protein</topology>
    </subcellularLocation>
</comment>
<reference evidence="11 12" key="1">
    <citation type="submission" date="2020-07" db="EMBL/GenBank/DDBJ databases">
        <title>Draft genome and description of Aeromicrobium phoceense strain Marseille-Q0843 isolated from healthy skin swab.</title>
        <authorList>
            <person name="Boxberger M."/>
            <person name="La Scola B."/>
        </authorList>
    </citation>
    <scope>NUCLEOTIDE SEQUENCE [LARGE SCALE GENOMIC DNA]</scope>
    <source>
        <strain evidence="11 12">Marseille-Q0843</strain>
    </source>
</reference>
<dbReference type="GO" id="GO:0009103">
    <property type="term" value="P:lipopolysaccharide biosynthetic process"/>
    <property type="evidence" value="ECO:0007669"/>
    <property type="project" value="TreeGrafter"/>
</dbReference>